<protein>
    <submittedName>
        <fullName evidence="3">Plethodontid modulating factor</fullName>
    </submittedName>
</protein>
<reference evidence="1 2" key="1">
    <citation type="submission" date="2018-11" db="EMBL/GenBank/DDBJ databases">
        <authorList>
            <consortium name="Pathogen Informatics"/>
        </authorList>
    </citation>
    <scope>NUCLEOTIDE SEQUENCE [LARGE SCALE GENOMIC DNA]</scope>
</reference>
<evidence type="ECO:0000313" key="1">
    <source>
        <dbReference type="EMBL" id="VDP24286.1"/>
    </source>
</evidence>
<sequence length="89" mass="10230">MSDLLTTKNKNENCHPMQLWCVEWRNATTVTRGCADVILCPDEEDGCFPLNDSDHDERWCCCKENFCNSSQRAPLLHVLSIFVLLFGFC</sequence>
<dbReference type="SUPFAM" id="SSF57302">
    <property type="entry name" value="Snake toxin-like"/>
    <property type="match status" value="1"/>
</dbReference>
<organism evidence="2 3">
    <name type="scientific">Heligmosomoides polygyrus</name>
    <name type="common">Parasitic roundworm</name>
    <dbReference type="NCBI Taxonomy" id="6339"/>
    <lineage>
        <taxon>Eukaryota</taxon>
        <taxon>Metazoa</taxon>
        <taxon>Ecdysozoa</taxon>
        <taxon>Nematoda</taxon>
        <taxon>Chromadorea</taxon>
        <taxon>Rhabditida</taxon>
        <taxon>Rhabditina</taxon>
        <taxon>Rhabditomorpha</taxon>
        <taxon>Strongyloidea</taxon>
        <taxon>Heligmosomidae</taxon>
        <taxon>Heligmosomoides</taxon>
    </lineage>
</organism>
<dbReference type="InterPro" id="IPR045860">
    <property type="entry name" value="Snake_toxin-like_sf"/>
</dbReference>
<accession>A0A3P8FZP9</accession>
<gene>
    <name evidence="1" type="ORF">HPBE_LOCUS21290</name>
</gene>
<dbReference type="OrthoDB" id="5848167at2759"/>
<dbReference type="Proteomes" id="UP000050761">
    <property type="component" value="Unassembled WGS sequence"/>
</dbReference>
<reference evidence="3" key="2">
    <citation type="submission" date="2019-09" db="UniProtKB">
        <authorList>
            <consortium name="WormBaseParasite"/>
        </authorList>
    </citation>
    <scope>IDENTIFICATION</scope>
</reference>
<proteinExistence type="predicted"/>
<evidence type="ECO:0000313" key="2">
    <source>
        <dbReference type="Proteomes" id="UP000050761"/>
    </source>
</evidence>
<name>A0A183GFT8_HELPZ</name>
<dbReference type="WBParaSite" id="HPBE_0002129101-mRNA-1">
    <property type="protein sequence ID" value="HPBE_0002129101-mRNA-1"/>
    <property type="gene ID" value="HPBE_0002129101"/>
</dbReference>
<keyword evidence="2" id="KW-1185">Reference proteome</keyword>
<evidence type="ECO:0000313" key="3">
    <source>
        <dbReference type="WBParaSite" id="HPBE_0002129101-mRNA-1"/>
    </source>
</evidence>
<dbReference type="AlphaFoldDB" id="A0A183GFT8"/>
<accession>A0A183GFT8</accession>
<dbReference type="EMBL" id="UZAH01032868">
    <property type="protein sequence ID" value="VDP24286.1"/>
    <property type="molecule type" value="Genomic_DNA"/>
</dbReference>